<organism evidence="1">
    <name type="scientific">Burkholderia pseudomallei 1710a</name>
    <dbReference type="NCBI Taxonomy" id="320371"/>
    <lineage>
        <taxon>Bacteria</taxon>
        <taxon>Pseudomonadati</taxon>
        <taxon>Pseudomonadota</taxon>
        <taxon>Betaproteobacteria</taxon>
        <taxon>Burkholderiales</taxon>
        <taxon>Burkholderiaceae</taxon>
        <taxon>Burkholderia</taxon>
        <taxon>pseudomallei group</taxon>
    </lineage>
</organism>
<dbReference type="EMBL" id="CM000833">
    <property type="protein sequence ID" value="EET03401.1"/>
    <property type="molecule type" value="Genomic_DNA"/>
</dbReference>
<evidence type="ECO:0000313" key="1">
    <source>
        <dbReference type="EMBL" id="EET03401.1"/>
    </source>
</evidence>
<gene>
    <name evidence="1" type="ORF">BURPS1710A_A0233</name>
</gene>
<accession>A0A0E1VTU9</accession>
<sequence>MESTGRSSFDIAVEAAKPHGLRTARFVTGFYWAKQIDWRGAVYVSCNKTDCACFIW</sequence>
<proteinExistence type="predicted"/>
<reference evidence="1" key="1">
    <citation type="submission" date="2009-05" db="EMBL/GenBank/DDBJ databases">
        <authorList>
            <person name="Harkins D.M."/>
            <person name="DeShazer D."/>
            <person name="Woods D.E."/>
            <person name="Brinkac L.M."/>
            <person name="Brown K.A."/>
            <person name="Hung G.C."/>
            <person name="Tuanyok A."/>
            <person name="Zhang B."/>
            <person name="Nierman W.C."/>
        </authorList>
    </citation>
    <scope>NUCLEOTIDE SEQUENCE [LARGE SCALE GENOMIC DNA]</scope>
    <source>
        <strain evidence="1">1710a</strain>
    </source>
</reference>
<dbReference type="Proteomes" id="UP000001812">
    <property type="component" value="Chromosome II"/>
</dbReference>
<protein>
    <submittedName>
        <fullName evidence="1">Uncharacterized protein</fullName>
    </submittedName>
</protein>
<dbReference type="AlphaFoldDB" id="A0A0E1VTU9"/>
<dbReference type="HOGENOM" id="CLU_3005319_0_0_4"/>
<name>A0A0E1VTU9_BURPE</name>